<dbReference type="AlphaFoldDB" id="A0A380L201"/>
<gene>
    <name evidence="3" type="ORF">NCTC13765_01096</name>
</gene>
<comment type="caution">
    <text evidence="1">Lacks conserved residue(s) required for the propagation of feature annotation.</text>
</comment>
<keyword evidence="4" id="KW-1185">Reference proteome</keyword>
<feature type="domain" description="HIT" evidence="2">
    <location>
        <begin position="1"/>
        <end position="62"/>
    </location>
</feature>
<dbReference type="Pfam" id="PF01230">
    <property type="entry name" value="HIT"/>
    <property type="match status" value="1"/>
</dbReference>
<name>A0A380L201_9STRE</name>
<organism evidence="3 4">
    <name type="scientific">Streptococcus massiliensis</name>
    <dbReference type="NCBI Taxonomy" id="313439"/>
    <lineage>
        <taxon>Bacteria</taxon>
        <taxon>Bacillati</taxon>
        <taxon>Bacillota</taxon>
        <taxon>Bacilli</taxon>
        <taxon>Lactobacillales</taxon>
        <taxon>Streptococcaceae</taxon>
        <taxon>Streptococcus</taxon>
    </lineage>
</organism>
<dbReference type="InterPro" id="IPR036265">
    <property type="entry name" value="HIT-like_sf"/>
</dbReference>
<dbReference type="InterPro" id="IPR011146">
    <property type="entry name" value="HIT-like"/>
</dbReference>
<dbReference type="OrthoDB" id="9784774at2"/>
<dbReference type="SUPFAM" id="SSF54197">
    <property type="entry name" value="HIT-like"/>
    <property type="match status" value="1"/>
</dbReference>
<dbReference type="GO" id="GO:0003824">
    <property type="term" value="F:catalytic activity"/>
    <property type="evidence" value="ECO:0007669"/>
    <property type="project" value="InterPro"/>
</dbReference>
<sequence>MMDKSCVFCSQATPLLENELALAFFDQSPVSPGHLLIIPKVHRQDYFDCSKEELAAINDLTR</sequence>
<dbReference type="Gene3D" id="3.30.428.10">
    <property type="entry name" value="HIT-like"/>
    <property type="match status" value="1"/>
</dbReference>
<proteinExistence type="predicted"/>
<protein>
    <submittedName>
        <fullName evidence="3">HIT domain</fullName>
    </submittedName>
</protein>
<evidence type="ECO:0000259" key="2">
    <source>
        <dbReference type="PROSITE" id="PS51084"/>
    </source>
</evidence>
<accession>A0A380L201</accession>
<dbReference type="PROSITE" id="PS51084">
    <property type="entry name" value="HIT_2"/>
    <property type="match status" value="1"/>
</dbReference>
<evidence type="ECO:0000313" key="3">
    <source>
        <dbReference type="EMBL" id="SUN76600.1"/>
    </source>
</evidence>
<reference evidence="3" key="1">
    <citation type="submission" date="2018-06" db="EMBL/GenBank/DDBJ databases">
        <authorList>
            <consortium name="Pathogen Informatics"/>
            <person name="Doyle S."/>
        </authorList>
    </citation>
    <scope>NUCLEOTIDE SEQUENCE [LARGE SCALE GENOMIC DNA]</scope>
    <source>
        <strain evidence="3">NCTC13765</strain>
    </source>
</reference>
<dbReference type="STRING" id="1123307.GCA_000380065_01076"/>
<evidence type="ECO:0000313" key="4">
    <source>
        <dbReference type="Proteomes" id="UP000254634"/>
    </source>
</evidence>
<dbReference type="EMBL" id="UHFR01000005">
    <property type="protein sequence ID" value="SUN76600.1"/>
    <property type="molecule type" value="Genomic_DNA"/>
</dbReference>
<dbReference type="Proteomes" id="UP000254634">
    <property type="component" value="Unassembled WGS sequence"/>
</dbReference>
<evidence type="ECO:0000256" key="1">
    <source>
        <dbReference type="PROSITE-ProRule" id="PRU00464"/>
    </source>
</evidence>